<comment type="caution">
    <text evidence="5">The sequence shown here is derived from an EMBL/GenBank/DDBJ whole genome shotgun (WGS) entry which is preliminary data.</text>
</comment>
<protein>
    <recommendedName>
        <fullName evidence="4">XPG-I domain-containing protein</fullName>
    </recommendedName>
</protein>
<feature type="compositionally biased region" description="Gly residues" evidence="3">
    <location>
        <begin position="753"/>
        <end position="775"/>
    </location>
</feature>
<dbReference type="InterPro" id="IPR006084">
    <property type="entry name" value="XPG/Rad2"/>
</dbReference>
<dbReference type="Pfam" id="PF12246">
    <property type="entry name" value="MKT1_C"/>
    <property type="match status" value="1"/>
</dbReference>
<dbReference type="PANTHER" id="PTHR11081:SF32">
    <property type="entry name" value="POST-TRANSCRIPTIONAL REGULATOR MKT1"/>
    <property type="match status" value="1"/>
</dbReference>
<dbReference type="Gene3D" id="3.40.50.1010">
    <property type="entry name" value="5'-nuclease"/>
    <property type="match status" value="1"/>
</dbReference>
<name>A0A4U0U2N2_9PEZI</name>
<proteinExistence type="inferred from homology"/>
<evidence type="ECO:0000259" key="4">
    <source>
        <dbReference type="SMART" id="SM00484"/>
    </source>
</evidence>
<evidence type="ECO:0000313" key="5">
    <source>
        <dbReference type="EMBL" id="TKA29117.1"/>
    </source>
</evidence>
<dbReference type="GO" id="GO:0006974">
    <property type="term" value="P:DNA damage response"/>
    <property type="evidence" value="ECO:0007669"/>
    <property type="project" value="UniProtKB-ARBA"/>
</dbReference>
<comment type="similarity">
    <text evidence="2">Belongs to the XPG/RAD2 endonuclease family.</text>
</comment>
<evidence type="ECO:0000256" key="2">
    <source>
        <dbReference type="ARBA" id="ARBA00024023"/>
    </source>
</evidence>
<feature type="domain" description="XPG-I" evidence="4">
    <location>
        <begin position="145"/>
        <end position="213"/>
    </location>
</feature>
<gene>
    <name evidence="5" type="ORF">B0A50_03627</name>
</gene>
<dbReference type="InterPro" id="IPR006086">
    <property type="entry name" value="XPG-I_dom"/>
</dbReference>
<dbReference type="GO" id="GO:0006417">
    <property type="term" value="P:regulation of translation"/>
    <property type="evidence" value="ECO:0007669"/>
    <property type="project" value="UniProtKB-KW"/>
</dbReference>
<dbReference type="OrthoDB" id="17262at2759"/>
<dbReference type="CDD" id="cd09858">
    <property type="entry name" value="PIN_MKT1"/>
    <property type="match status" value="1"/>
</dbReference>
<dbReference type="PANTHER" id="PTHR11081">
    <property type="entry name" value="FLAP ENDONUCLEASE FAMILY MEMBER"/>
    <property type="match status" value="1"/>
</dbReference>
<dbReference type="Pfam" id="PF00867">
    <property type="entry name" value="XPG_I"/>
    <property type="match status" value="1"/>
</dbReference>
<dbReference type="InterPro" id="IPR022040">
    <property type="entry name" value="MKT1_N"/>
</dbReference>
<keyword evidence="1" id="KW-0810">Translation regulation</keyword>
<dbReference type="InterPro" id="IPR022039">
    <property type="entry name" value="MKT1_C"/>
</dbReference>
<dbReference type="EMBL" id="NAJL01000015">
    <property type="protein sequence ID" value="TKA29117.1"/>
    <property type="molecule type" value="Genomic_DNA"/>
</dbReference>
<dbReference type="AlphaFoldDB" id="A0A4U0U2N2"/>
<reference evidence="5 6" key="1">
    <citation type="submission" date="2017-03" db="EMBL/GenBank/DDBJ databases">
        <title>Genomes of endolithic fungi from Antarctica.</title>
        <authorList>
            <person name="Coleine C."/>
            <person name="Masonjones S."/>
            <person name="Stajich J.E."/>
        </authorList>
    </citation>
    <scope>NUCLEOTIDE SEQUENCE [LARGE SCALE GENOMIC DNA]</scope>
    <source>
        <strain evidence="5 6">CCFEE 6315</strain>
    </source>
</reference>
<accession>A0A4U0U2N2</accession>
<dbReference type="SUPFAM" id="SSF88723">
    <property type="entry name" value="PIN domain-like"/>
    <property type="match status" value="1"/>
</dbReference>
<organism evidence="5 6">
    <name type="scientific">Salinomyces thailandicus</name>
    <dbReference type="NCBI Taxonomy" id="706561"/>
    <lineage>
        <taxon>Eukaryota</taxon>
        <taxon>Fungi</taxon>
        <taxon>Dikarya</taxon>
        <taxon>Ascomycota</taxon>
        <taxon>Pezizomycotina</taxon>
        <taxon>Dothideomycetes</taxon>
        <taxon>Dothideomycetidae</taxon>
        <taxon>Mycosphaerellales</taxon>
        <taxon>Teratosphaeriaceae</taxon>
        <taxon>Salinomyces</taxon>
    </lineage>
</organism>
<feature type="region of interest" description="Disordered" evidence="3">
    <location>
        <begin position="742"/>
        <end position="775"/>
    </location>
</feature>
<sequence length="775" mass="84124">MASAFKDYTAVHHLQTSTNLAEFDGTRIAVDADDYLHTLLTNPQTREPLLPALGGLPFALEKHVNGDLTGFAEAGITVVWVFNGLDCASRSQGVVGREGRRAAEGLSHAWDIYDSGRGDEAVLAFGKNCTYKTDHITRWLLSHLHKRGQTVLVAPYTAAAQCVYLESTAHVDAIAGSASALVFGADKVITSFDFAHNRLAWVELKTLLGNFLLNQSGFEDLMLISGCVDVLLPALSELEAQDSGAARVSSARALLNRFNGDGHAVALSQTQLKPAETPIGAAAASDYLDCFRKAKYAIRYAVHLTSSGSVTPVNPDKVPNDVHDFVGQRLPEELYYYLSRGLIGPRVLNWRTKMIVYETPPLDGVGGPVYRDMVRGSGITELRAQSLGLLTKSLHRYYQKTDVDLVCWFNEGDKRRLGIPDRTEPAASTHLWQVKTAALPKLPENIPGSPVETPLSYAIFALSDFNEARYTFPFGSTPLAEPPELVANITWRFLHERGYINPDHTLSHWGRALRTSLLAARAHPTSHDHARESDDALFLAFELHRLNLLHPATPTPNPPNFSGAPLRGTPQDKSHTTLLARLATLASFSHAPIGYTGPLSRTLLAYQSLTTTLRGALRDSLEMQAANLFLSASASRNAPSTILTEVGTRLPLGGEPDLGLALLVKSWLDELSQEPSRRGEVGRWFNHAADIPGDLERVWRLWNALNAGLQSADLAVVNTDARKRFADVDVWLKEKLAVANASHSHAHAHNNGDGQGNGNGNGNDDGAAGGVNGSA</sequence>
<dbReference type="SMART" id="SM00484">
    <property type="entry name" value="XPGI"/>
    <property type="match status" value="1"/>
</dbReference>
<dbReference type="Proteomes" id="UP000308549">
    <property type="component" value="Unassembled WGS sequence"/>
</dbReference>
<keyword evidence="6" id="KW-1185">Reference proteome</keyword>
<dbReference type="GO" id="GO:0017108">
    <property type="term" value="F:5'-flap endonuclease activity"/>
    <property type="evidence" value="ECO:0007669"/>
    <property type="project" value="TreeGrafter"/>
</dbReference>
<dbReference type="InterPro" id="IPR029060">
    <property type="entry name" value="PIN-like_dom_sf"/>
</dbReference>
<evidence type="ECO:0000313" key="6">
    <source>
        <dbReference type="Proteomes" id="UP000308549"/>
    </source>
</evidence>
<evidence type="ECO:0000256" key="1">
    <source>
        <dbReference type="ARBA" id="ARBA00022845"/>
    </source>
</evidence>
<dbReference type="Pfam" id="PF12247">
    <property type="entry name" value="MKT1_N"/>
    <property type="match status" value="1"/>
</dbReference>
<evidence type="ECO:0000256" key="3">
    <source>
        <dbReference type="SAM" id="MobiDB-lite"/>
    </source>
</evidence>